<keyword evidence="1 5" id="KW-0963">Cytoplasm</keyword>
<feature type="active site" description="Thioimide intermediate" evidence="5">
    <location>
        <position position="57"/>
    </location>
</feature>
<dbReference type="InterPro" id="IPR043133">
    <property type="entry name" value="GTP-CH-I_C/QueF"/>
</dbReference>
<comment type="caution">
    <text evidence="6">The sequence shown here is derived from an EMBL/GenBank/DDBJ whole genome shotgun (WGS) entry which is preliminary data.</text>
</comment>
<evidence type="ECO:0000256" key="2">
    <source>
        <dbReference type="ARBA" id="ARBA00022785"/>
    </source>
</evidence>
<dbReference type="SUPFAM" id="SSF55620">
    <property type="entry name" value="Tetrahydrobiopterin biosynthesis enzymes-like"/>
    <property type="match status" value="1"/>
</dbReference>
<dbReference type="PANTHER" id="PTHR34354">
    <property type="entry name" value="NADPH-DEPENDENT 7-CYANO-7-DEAZAGUANINE REDUCTASE"/>
    <property type="match status" value="1"/>
</dbReference>
<dbReference type="PATRIC" id="fig|1666911.3.peg.2805"/>
<comment type="pathway">
    <text evidence="5">tRNA modification; tRNA-queuosine biosynthesis.</text>
</comment>
<dbReference type="InterPro" id="IPR016856">
    <property type="entry name" value="QueF_type1"/>
</dbReference>
<dbReference type="Proteomes" id="UP000050465">
    <property type="component" value="Unassembled WGS sequence"/>
</dbReference>
<dbReference type="GO" id="GO:0033739">
    <property type="term" value="F:preQ1 synthase activity"/>
    <property type="evidence" value="ECO:0007669"/>
    <property type="project" value="UniProtKB-UniRule"/>
</dbReference>
<dbReference type="NCBIfam" id="TIGR03139">
    <property type="entry name" value="QueF-II"/>
    <property type="match status" value="1"/>
</dbReference>
<comment type="function">
    <text evidence="5">Catalyzes the NADPH-dependent reduction of 7-cyano-7-deazaguanine (preQ0) to 7-aminomethyl-7-deazaguanine (preQ1).</text>
</comment>
<reference evidence="6 7" key="1">
    <citation type="submission" date="2015-09" db="EMBL/GenBank/DDBJ databases">
        <title>Identification and resolution of microdiversity through metagenomic sequencing of parallel consortia.</title>
        <authorList>
            <person name="Nelson W.C."/>
            <person name="Romine M.F."/>
            <person name="Lindemann S.R."/>
        </authorList>
    </citation>
    <scope>NUCLEOTIDE SEQUENCE [LARGE SCALE GENOMIC DNA]</scope>
    <source>
        <strain evidence="6">Ana</strain>
    </source>
</reference>
<dbReference type="InterPro" id="IPR050084">
    <property type="entry name" value="NADPH_dep_7-cyano-7-deazaG_red"/>
</dbReference>
<dbReference type="UniPathway" id="UPA00392"/>
<feature type="binding site" evidence="5">
    <location>
        <begin position="98"/>
        <end position="99"/>
    </location>
    <ligand>
        <name>substrate</name>
    </ligand>
</feature>
<dbReference type="EMBL" id="LJZR01000043">
    <property type="protein sequence ID" value="KPQ32903.1"/>
    <property type="molecule type" value="Genomic_DNA"/>
</dbReference>
<protein>
    <recommendedName>
        <fullName evidence="5">NADPH-dependent 7-cyano-7-deazaguanine reductase</fullName>
        <ecNumber evidence="5">1.7.1.13</ecNumber>
    </recommendedName>
    <alternativeName>
        <fullName evidence="5">7-cyano-7-carbaguanine reductase</fullName>
    </alternativeName>
    <alternativeName>
        <fullName evidence="5">NADPH-dependent nitrile oxidoreductase</fullName>
    </alternativeName>
    <alternativeName>
        <fullName evidence="5">PreQ(0) reductase</fullName>
    </alternativeName>
</protein>
<evidence type="ECO:0000256" key="4">
    <source>
        <dbReference type="ARBA" id="ARBA00023002"/>
    </source>
</evidence>
<dbReference type="EC" id="1.7.1.13" evidence="5"/>
<evidence type="ECO:0000313" key="7">
    <source>
        <dbReference type="Proteomes" id="UP000050465"/>
    </source>
</evidence>
<name>A0A0P7ZS41_9CYAN</name>
<evidence type="ECO:0000256" key="1">
    <source>
        <dbReference type="ARBA" id="ARBA00022490"/>
    </source>
</evidence>
<keyword evidence="3 5" id="KW-0521">NADP</keyword>
<proteinExistence type="inferred from homology"/>
<comment type="similarity">
    <text evidence="5">Belongs to the GTP cyclohydrolase I family. QueF type 1 subfamily.</text>
</comment>
<evidence type="ECO:0000256" key="5">
    <source>
        <dbReference type="HAMAP-Rule" id="MF_00818"/>
    </source>
</evidence>
<evidence type="ECO:0000313" key="6">
    <source>
        <dbReference type="EMBL" id="KPQ32903.1"/>
    </source>
</evidence>
<keyword evidence="2 5" id="KW-0671">Queuosine biosynthesis</keyword>
<organism evidence="6 7">
    <name type="scientific">Phormidesmis priestleyi Ana</name>
    <dbReference type="NCBI Taxonomy" id="1666911"/>
    <lineage>
        <taxon>Bacteria</taxon>
        <taxon>Bacillati</taxon>
        <taxon>Cyanobacteriota</taxon>
        <taxon>Cyanophyceae</taxon>
        <taxon>Leptolyngbyales</taxon>
        <taxon>Leptolyngbyaceae</taxon>
        <taxon>Phormidesmis</taxon>
    </lineage>
</organism>
<dbReference type="GO" id="GO:0005737">
    <property type="term" value="C:cytoplasm"/>
    <property type="evidence" value="ECO:0007669"/>
    <property type="project" value="UniProtKB-SubCell"/>
</dbReference>
<dbReference type="GO" id="GO:0008616">
    <property type="term" value="P:tRNA queuosine(34) biosynthetic process"/>
    <property type="evidence" value="ECO:0007669"/>
    <property type="project" value="UniProtKB-UniRule"/>
</dbReference>
<accession>A0A0P7ZS41</accession>
<evidence type="ECO:0000256" key="3">
    <source>
        <dbReference type="ARBA" id="ARBA00022857"/>
    </source>
</evidence>
<dbReference type="STRING" id="1666911.HLUCCA11_20235"/>
<feature type="active site" description="Proton donor" evidence="5">
    <location>
        <position position="64"/>
    </location>
</feature>
<dbReference type="AlphaFoldDB" id="A0A0P7ZS41"/>
<dbReference type="HAMAP" id="MF_00818">
    <property type="entry name" value="QueF_type1"/>
    <property type="match status" value="1"/>
</dbReference>
<comment type="catalytic activity">
    <reaction evidence="5">
        <text>7-aminomethyl-7-carbaguanine + 2 NADP(+) = 7-cyano-7-carbaguanine + 2 NADPH + 3 H(+)</text>
        <dbReference type="Rhea" id="RHEA:13409"/>
        <dbReference type="ChEBI" id="CHEBI:15378"/>
        <dbReference type="ChEBI" id="CHEBI:45075"/>
        <dbReference type="ChEBI" id="CHEBI:57783"/>
        <dbReference type="ChEBI" id="CHEBI:58349"/>
        <dbReference type="ChEBI" id="CHEBI:58703"/>
        <dbReference type="EC" id="1.7.1.13"/>
    </reaction>
</comment>
<dbReference type="Pfam" id="PF14489">
    <property type="entry name" value="QueF"/>
    <property type="match status" value="1"/>
</dbReference>
<comment type="subcellular location">
    <subcellularLocation>
        <location evidence="5">Cytoplasm</location>
    </subcellularLocation>
</comment>
<sequence length="148" mass="16716">MTKGSITTQDIATTTSSEAVLYGERAIQEGRLITFPNPRIGREYTIRITLPEFTCKCPFSGYPDFATIYIDYVPNQKVVELKAIKLYINSYRDRNISHEESVNLIMDDFVAACDPLSVNIKGDFLPRGNVHTVIEVSHQKDIASVRLE</sequence>
<feature type="binding site" evidence="5">
    <location>
        <begin position="79"/>
        <end position="81"/>
    </location>
    <ligand>
        <name>substrate</name>
    </ligand>
</feature>
<dbReference type="PIRSF" id="PIRSF027377">
    <property type="entry name" value="Nitrile_oxidored_QueF"/>
    <property type="match status" value="1"/>
</dbReference>
<dbReference type="InterPro" id="IPR029500">
    <property type="entry name" value="QueF"/>
</dbReference>
<dbReference type="PANTHER" id="PTHR34354:SF1">
    <property type="entry name" value="NADPH-DEPENDENT 7-CYANO-7-DEAZAGUANINE REDUCTASE"/>
    <property type="match status" value="1"/>
</dbReference>
<keyword evidence="4 5" id="KW-0560">Oxidoreductase</keyword>
<gene>
    <name evidence="6" type="primary">queF1</name>
    <name evidence="5" type="synonym">queF</name>
    <name evidence="6" type="ORF">HLUCCA11_20235</name>
</gene>
<dbReference type="Gene3D" id="3.30.1130.10">
    <property type="match status" value="1"/>
</dbReference>